<dbReference type="GO" id="GO:0031490">
    <property type="term" value="F:chromatin DNA binding"/>
    <property type="evidence" value="ECO:0007669"/>
    <property type="project" value="InterPro"/>
</dbReference>
<dbReference type="InterPro" id="IPR044661">
    <property type="entry name" value="MED15a/b/c-like"/>
</dbReference>
<dbReference type="OrthoDB" id="1306329at2759"/>
<dbReference type="PANTHER" id="PTHR33137:SF4">
    <property type="entry name" value="MEDIATOR OF RNA POLYMERASE II TRANSCRIPTION SUBUNIT 15A-RELATED"/>
    <property type="match status" value="1"/>
</dbReference>
<dbReference type="GO" id="GO:0003713">
    <property type="term" value="F:transcription coactivator activity"/>
    <property type="evidence" value="ECO:0007669"/>
    <property type="project" value="InterPro"/>
</dbReference>
<organism evidence="1 2">
    <name type="scientific">Anisodus acutangulus</name>
    <dbReference type="NCBI Taxonomy" id="402998"/>
    <lineage>
        <taxon>Eukaryota</taxon>
        <taxon>Viridiplantae</taxon>
        <taxon>Streptophyta</taxon>
        <taxon>Embryophyta</taxon>
        <taxon>Tracheophyta</taxon>
        <taxon>Spermatophyta</taxon>
        <taxon>Magnoliopsida</taxon>
        <taxon>eudicotyledons</taxon>
        <taxon>Gunneridae</taxon>
        <taxon>Pentapetalae</taxon>
        <taxon>asterids</taxon>
        <taxon>lamiids</taxon>
        <taxon>Solanales</taxon>
        <taxon>Solanaceae</taxon>
        <taxon>Solanoideae</taxon>
        <taxon>Hyoscyameae</taxon>
        <taxon>Anisodus</taxon>
    </lineage>
</organism>
<dbReference type="Proteomes" id="UP001152561">
    <property type="component" value="Unassembled WGS sequence"/>
</dbReference>
<evidence type="ECO:0000313" key="2">
    <source>
        <dbReference type="Proteomes" id="UP001152561"/>
    </source>
</evidence>
<keyword evidence="2" id="KW-1185">Reference proteome</keyword>
<sequence>MGPPLATSQQDYLEKSSKLLTRHTIPVPMVANQTQTRQPLLQQNNMASIGLQNLTQATMPNEQQKQQYQPQRTTPEALSICVLFGASLDSTVQMGNANGADWQEVVYQKIKSMKEMYLPALIDLYQELASKAQQ</sequence>
<comment type="caution">
    <text evidence="1">The sequence shown here is derived from an EMBL/GenBank/DDBJ whole genome shotgun (WGS) entry which is preliminary data.</text>
</comment>
<accession>A0A9Q1L4A2</accession>
<dbReference type="PANTHER" id="PTHR33137">
    <property type="entry name" value="MEDIATOR OF RNA POLYMERASE II TRANSCRIPTION SUBUNIT 15A-RELATED"/>
    <property type="match status" value="1"/>
</dbReference>
<evidence type="ECO:0000313" key="1">
    <source>
        <dbReference type="EMBL" id="KAJ8528471.1"/>
    </source>
</evidence>
<gene>
    <name evidence="1" type="ORF">K7X08_022163</name>
</gene>
<name>A0A9Q1L4A2_9SOLA</name>
<dbReference type="EMBL" id="JAJAGQ010000023">
    <property type="protein sequence ID" value="KAJ8528471.1"/>
    <property type="molecule type" value="Genomic_DNA"/>
</dbReference>
<dbReference type="AlphaFoldDB" id="A0A9Q1L4A2"/>
<proteinExistence type="predicted"/>
<reference evidence="2" key="1">
    <citation type="journal article" date="2023" name="Proc. Natl. Acad. Sci. U.S.A.">
        <title>Genomic and structural basis for evolution of tropane alkaloid biosynthesis.</title>
        <authorList>
            <person name="Wanga Y.-J."/>
            <person name="Taina T."/>
            <person name="Yua J.-Y."/>
            <person name="Lia J."/>
            <person name="Xua B."/>
            <person name="Chenc J."/>
            <person name="D'Auriad J.C."/>
            <person name="Huanga J.-P."/>
            <person name="Huanga S.-X."/>
        </authorList>
    </citation>
    <scope>NUCLEOTIDE SEQUENCE [LARGE SCALE GENOMIC DNA]</scope>
    <source>
        <strain evidence="2">cv. KIB-2019</strain>
    </source>
</reference>
<protein>
    <submittedName>
        <fullName evidence="1">Uncharacterized protein</fullName>
    </submittedName>
</protein>